<dbReference type="InterPro" id="IPR050942">
    <property type="entry name" value="F-box_BR-signaling"/>
</dbReference>
<evidence type="ECO:0000313" key="2">
    <source>
        <dbReference type="EMBL" id="GKV30228.1"/>
    </source>
</evidence>
<name>A0AAV5KZD8_9ROSI</name>
<dbReference type="EMBL" id="BPVZ01000086">
    <property type="protein sequence ID" value="GKV30228.1"/>
    <property type="molecule type" value="Genomic_DNA"/>
</dbReference>
<evidence type="ECO:0000259" key="1">
    <source>
        <dbReference type="Pfam" id="PF03478"/>
    </source>
</evidence>
<evidence type="ECO:0000313" key="3">
    <source>
        <dbReference type="Proteomes" id="UP001054252"/>
    </source>
</evidence>
<feature type="domain" description="KIB1-4 beta-propeller" evidence="1">
    <location>
        <begin position="70"/>
        <end position="199"/>
    </location>
</feature>
<dbReference type="Proteomes" id="UP001054252">
    <property type="component" value="Unassembled WGS sequence"/>
</dbReference>
<dbReference type="PANTHER" id="PTHR44259:SF114">
    <property type="entry name" value="OS06G0707300 PROTEIN"/>
    <property type="match status" value="1"/>
</dbReference>
<dbReference type="AlphaFoldDB" id="A0AAV5KZD8"/>
<proteinExistence type="predicted"/>
<keyword evidence="3" id="KW-1185">Reference proteome</keyword>
<dbReference type="InterPro" id="IPR005174">
    <property type="entry name" value="KIB1-4_b-propeller"/>
</dbReference>
<dbReference type="PANTHER" id="PTHR44259">
    <property type="entry name" value="OS07G0183000 PROTEIN-RELATED"/>
    <property type="match status" value="1"/>
</dbReference>
<organism evidence="2 3">
    <name type="scientific">Rubroshorea leprosula</name>
    <dbReference type="NCBI Taxonomy" id="152421"/>
    <lineage>
        <taxon>Eukaryota</taxon>
        <taxon>Viridiplantae</taxon>
        <taxon>Streptophyta</taxon>
        <taxon>Embryophyta</taxon>
        <taxon>Tracheophyta</taxon>
        <taxon>Spermatophyta</taxon>
        <taxon>Magnoliopsida</taxon>
        <taxon>eudicotyledons</taxon>
        <taxon>Gunneridae</taxon>
        <taxon>Pentapetalae</taxon>
        <taxon>rosids</taxon>
        <taxon>malvids</taxon>
        <taxon>Malvales</taxon>
        <taxon>Dipterocarpaceae</taxon>
        <taxon>Rubroshorea</taxon>
    </lineage>
</organism>
<comment type="caution">
    <text evidence="2">The sequence shown here is derived from an EMBL/GenBank/DDBJ whole genome shotgun (WGS) entry which is preliminary data.</text>
</comment>
<accession>A0AAV5KZD8</accession>
<gene>
    <name evidence="2" type="ORF">SLEP1_g39066</name>
</gene>
<dbReference type="Pfam" id="PF03478">
    <property type="entry name" value="Beta-prop_KIB1-4"/>
    <property type="match status" value="1"/>
</dbReference>
<sequence>MCFMEVRSGKEPNSPSPVPLLMLPFDDESETSRSFYSILEDKVYHIELTRGKYFCGSSDGSGEKSSIDSHAEMQQSFIHKIVLSHTPTSSSNRLAAAIYGYYQLAYCRCKDQKWTAFDKTKHGFEDVIFHGGKIYAVMQSGPLIVAETDSFPLEFVPVPVNLSNISEFSWKYLVGSSDGLMLVSRFLHSGPYVYKTVKF</sequence>
<protein>
    <recommendedName>
        <fullName evidence="1">KIB1-4 beta-propeller domain-containing protein</fullName>
    </recommendedName>
</protein>
<reference evidence="2 3" key="1">
    <citation type="journal article" date="2021" name="Commun. Biol.">
        <title>The genome of Shorea leprosula (Dipterocarpaceae) highlights the ecological relevance of drought in aseasonal tropical rainforests.</title>
        <authorList>
            <person name="Ng K.K.S."/>
            <person name="Kobayashi M.J."/>
            <person name="Fawcett J.A."/>
            <person name="Hatakeyama M."/>
            <person name="Paape T."/>
            <person name="Ng C.H."/>
            <person name="Ang C.C."/>
            <person name="Tnah L.H."/>
            <person name="Lee C.T."/>
            <person name="Nishiyama T."/>
            <person name="Sese J."/>
            <person name="O'Brien M.J."/>
            <person name="Copetti D."/>
            <person name="Mohd Noor M.I."/>
            <person name="Ong R.C."/>
            <person name="Putra M."/>
            <person name="Sireger I.Z."/>
            <person name="Indrioko S."/>
            <person name="Kosugi Y."/>
            <person name="Izuno A."/>
            <person name="Isagi Y."/>
            <person name="Lee S.L."/>
            <person name="Shimizu K.K."/>
        </authorList>
    </citation>
    <scope>NUCLEOTIDE SEQUENCE [LARGE SCALE GENOMIC DNA]</scope>
    <source>
        <strain evidence="2">214</strain>
    </source>
</reference>